<name>A0A7S6VVE0_9GAMM</name>
<gene>
    <name evidence="1" type="ORF">G0028_06120</name>
</gene>
<keyword evidence="2" id="KW-1185">Reference proteome</keyword>
<dbReference type="Proteomes" id="UP000593966">
    <property type="component" value="Chromosome"/>
</dbReference>
<evidence type="ECO:0000313" key="2">
    <source>
        <dbReference type="Proteomes" id="UP000593966"/>
    </source>
</evidence>
<accession>A0A7S6VVE0</accession>
<dbReference type="AlphaFoldDB" id="A0A7S6VVE0"/>
<sequence length="144" mass="16626">MTNFDKLVFNPNWIKICSKNIANFQSDNVVLLRFCENCFHILSFPEYECDASDLIALRSSSGSRIGGFCYFMPLDQFEELYKSVMGVCFLTECEVLDEKDKHGFIRDGIGVRKEFFFGGRIKTFLIQDALDLAAMNKLESMLWK</sequence>
<reference evidence="1 2" key="1">
    <citation type="submission" date="2020-02" db="EMBL/GenBank/DDBJ databases">
        <title>Tigecycline-resistant Acinetobacter species from pigs and migratory birds.</title>
        <authorList>
            <person name="Chen C."/>
            <person name="Sun J."/>
            <person name="Liao X.-P."/>
            <person name="Liu Y.-H."/>
        </authorList>
    </citation>
    <scope>NUCLEOTIDE SEQUENCE [LARGE SCALE GENOMIC DNA]</scope>
    <source>
        <strain evidence="1 2">YH12207_T</strain>
    </source>
</reference>
<evidence type="ECO:0000313" key="1">
    <source>
        <dbReference type="EMBL" id="QOW45510.1"/>
    </source>
</evidence>
<protein>
    <submittedName>
        <fullName evidence="1">Uncharacterized protein</fullName>
    </submittedName>
</protein>
<organism evidence="1 2">
    <name type="scientific">Acinetobacter piscicola</name>
    <dbReference type="NCBI Taxonomy" id="2006115"/>
    <lineage>
        <taxon>Bacteria</taxon>
        <taxon>Pseudomonadati</taxon>
        <taxon>Pseudomonadota</taxon>
        <taxon>Gammaproteobacteria</taxon>
        <taxon>Moraxellales</taxon>
        <taxon>Moraxellaceae</taxon>
        <taxon>Acinetobacter</taxon>
    </lineage>
</organism>
<proteinExistence type="predicted"/>
<dbReference type="RefSeq" id="WP_180044819.1">
    <property type="nucleotide sequence ID" value="NZ_CP048659.1"/>
</dbReference>
<dbReference type="EMBL" id="CP048659">
    <property type="protein sequence ID" value="QOW45510.1"/>
    <property type="molecule type" value="Genomic_DNA"/>
</dbReference>